<reference evidence="2 3" key="1">
    <citation type="submission" date="2019-04" db="EMBL/GenBank/DDBJ databases">
        <title>Friends and foes A comparative genomics studyof 23 Aspergillus species from section Flavi.</title>
        <authorList>
            <consortium name="DOE Joint Genome Institute"/>
            <person name="Kjaerbolling I."/>
            <person name="Vesth T."/>
            <person name="Frisvad J.C."/>
            <person name="Nybo J.L."/>
            <person name="Theobald S."/>
            <person name="Kildgaard S."/>
            <person name="Isbrandt T."/>
            <person name="Kuo A."/>
            <person name="Sato A."/>
            <person name="Lyhne E.K."/>
            <person name="Kogle M.E."/>
            <person name="Wiebenga A."/>
            <person name="Kun R.S."/>
            <person name="Lubbers R.J."/>
            <person name="Makela M.R."/>
            <person name="Barry K."/>
            <person name="Chovatia M."/>
            <person name="Clum A."/>
            <person name="Daum C."/>
            <person name="Haridas S."/>
            <person name="He G."/>
            <person name="LaButti K."/>
            <person name="Lipzen A."/>
            <person name="Mondo S."/>
            <person name="Riley R."/>
            <person name="Salamov A."/>
            <person name="Simmons B.A."/>
            <person name="Magnuson J.K."/>
            <person name="Henrissat B."/>
            <person name="Mortensen U.H."/>
            <person name="Larsen T.O."/>
            <person name="Devries R.P."/>
            <person name="Grigoriev I.V."/>
            <person name="Machida M."/>
            <person name="Baker S.E."/>
            <person name="Andersen M.R."/>
        </authorList>
    </citation>
    <scope>NUCLEOTIDE SEQUENCE [LARGE SCALE GENOMIC DNA]</scope>
    <source>
        <strain evidence="2 3">IBT 29228</strain>
    </source>
</reference>
<sequence length="95" mass="11327">MQSAIPHFFSRTPWCCESRMTRRQTRDNSKGNVNRWFYACRECRSMVFDDWEGIRDGNPLCHCDEISRGQVERGDAYVFRCAKGQCRFREGFEED</sequence>
<gene>
    <name evidence="2" type="ORF">BDV26DRAFT_251305</name>
</gene>
<evidence type="ECO:0000259" key="1">
    <source>
        <dbReference type="Pfam" id="PF23549"/>
    </source>
</evidence>
<feature type="domain" description="GRF-like zinc ribbon" evidence="1">
    <location>
        <begin position="14"/>
        <end position="51"/>
    </location>
</feature>
<dbReference type="Proteomes" id="UP000326198">
    <property type="component" value="Unassembled WGS sequence"/>
</dbReference>
<dbReference type="AlphaFoldDB" id="A0A5N7BPN2"/>
<dbReference type="Pfam" id="PF23549">
    <property type="entry name" value="Zn_ribbon_GRF_2"/>
    <property type="match status" value="1"/>
</dbReference>
<proteinExistence type="predicted"/>
<accession>A0A5N7BPN2</accession>
<dbReference type="OrthoDB" id="4481740at2759"/>
<name>A0A5N7BPN2_9EURO</name>
<organism evidence="2 3">
    <name type="scientific">Aspergillus bertholletiae</name>
    <dbReference type="NCBI Taxonomy" id="1226010"/>
    <lineage>
        <taxon>Eukaryota</taxon>
        <taxon>Fungi</taxon>
        <taxon>Dikarya</taxon>
        <taxon>Ascomycota</taxon>
        <taxon>Pezizomycotina</taxon>
        <taxon>Eurotiomycetes</taxon>
        <taxon>Eurotiomycetidae</taxon>
        <taxon>Eurotiales</taxon>
        <taxon>Aspergillaceae</taxon>
        <taxon>Aspergillus</taxon>
        <taxon>Aspergillus subgen. Circumdati</taxon>
    </lineage>
</organism>
<evidence type="ECO:0000313" key="3">
    <source>
        <dbReference type="Proteomes" id="UP000326198"/>
    </source>
</evidence>
<evidence type="ECO:0000313" key="2">
    <source>
        <dbReference type="EMBL" id="KAE8383613.1"/>
    </source>
</evidence>
<dbReference type="InterPro" id="IPR056444">
    <property type="entry name" value="Zn_ribbon_GRF_2"/>
</dbReference>
<keyword evidence="3" id="KW-1185">Reference proteome</keyword>
<dbReference type="EMBL" id="ML736154">
    <property type="protein sequence ID" value="KAE8383613.1"/>
    <property type="molecule type" value="Genomic_DNA"/>
</dbReference>
<protein>
    <recommendedName>
        <fullName evidence="1">GRF-like zinc ribbon domain-containing protein</fullName>
    </recommendedName>
</protein>